<protein>
    <submittedName>
        <fullName evidence="1">Saccharopine dehydrogenase and related proteins</fullName>
    </submittedName>
</protein>
<name>A0A286TXS2_9BACT</name>
<comment type="caution">
    <text evidence="1">The sequence shown here is derived from an EMBL/GenBank/DDBJ whole genome shotgun (WGS) entry which is preliminary data.</text>
</comment>
<evidence type="ECO:0000313" key="2">
    <source>
        <dbReference type="Proteomes" id="UP000218542"/>
    </source>
</evidence>
<organism evidence="1 2">
    <name type="scientific">Candidatus Scalindua japonica</name>
    <dbReference type="NCBI Taxonomy" id="1284222"/>
    <lineage>
        <taxon>Bacteria</taxon>
        <taxon>Pseudomonadati</taxon>
        <taxon>Planctomycetota</taxon>
        <taxon>Candidatus Brocadiia</taxon>
        <taxon>Candidatus Brocadiales</taxon>
        <taxon>Candidatus Scalinduaceae</taxon>
        <taxon>Candidatus Scalindua</taxon>
    </lineage>
</organism>
<dbReference type="Proteomes" id="UP000218542">
    <property type="component" value="Unassembled WGS sequence"/>
</dbReference>
<dbReference type="AlphaFoldDB" id="A0A286TXS2"/>
<dbReference type="EMBL" id="BAOS01000013">
    <property type="protein sequence ID" value="GAX60682.1"/>
    <property type="molecule type" value="Genomic_DNA"/>
</dbReference>
<keyword evidence="2" id="KW-1185">Reference proteome</keyword>
<reference evidence="2" key="1">
    <citation type="journal article" date="2017" name="Environ. Microbiol. Rep.">
        <title>Genetic Diversity of Marine Anaerobic Ammonium-Oxidizing Bacteria as Revealed by Genomic and Proteomic Analyses of 'Candidatus Scalindua japonica'.</title>
        <authorList>
            <person name="Oshiki M."/>
            <person name="Mizuto K."/>
            <person name="Kimura Z."/>
            <person name="Kindaichi T."/>
            <person name="Satoh H."/>
            <person name="Okabe S."/>
        </authorList>
    </citation>
    <scope>NUCLEOTIDE SEQUENCE [LARGE SCALE GENOMIC DNA]</scope>
    <source>
        <strain evidence="2">husup-a2</strain>
    </source>
</reference>
<accession>A0A286TXS2</accession>
<dbReference type="RefSeq" id="WP_162532222.1">
    <property type="nucleotide sequence ID" value="NZ_BAOS01000013.1"/>
</dbReference>
<evidence type="ECO:0000313" key="1">
    <source>
        <dbReference type="EMBL" id="GAX60682.1"/>
    </source>
</evidence>
<gene>
    <name evidence="1" type="ORF">SCALIN_C13_0197</name>
</gene>
<proteinExistence type="predicted"/>
<sequence length="55" mass="6387">MYSPKIKPELTTRIYQIAKARGIHMTDLVNDVLRKALNEMVDIENIQSTKSRKEV</sequence>